<protein>
    <submittedName>
        <fullName evidence="1">Uncharacterized protein</fullName>
    </submittedName>
</protein>
<accession>A0A1F6AXG0</accession>
<dbReference type="EMBL" id="MFJZ01000061">
    <property type="protein sequence ID" value="OGG29007.1"/>
    <property type="molecule type" value="Genomic_DNA"/>
</dbReference>
<gene>
    <name evidence="1" type="ORF">A2973_00965</name>
</gene>
<name>A0A1F6AXG0_9BACT</name>
<organism evidence="1 2">
    <name type="scientific">Candidatus Gottesmanbacteria bacterium RIFCSPLOWO2_01_FULL_49_10</name>
    <dbReference type="NCBI Taxonomy" id="1798396"/>
    <lineage>
        <taxon>Bacteria</taxon>
        <taxon>Candidatus Gottesmaniibacteriota</taxon>
    </lineage>
</organism>
<dbReference type="Proteomes" id="UP000176409">
    <property type="component" value="Unassembled WGS sequence"/>
</dbReference>
<comment type="caution">
    <text evidence="1">The sequence shown here is derived from an EMBL/GenBank/DDBJ whole genome shotgun (WGS) entry which is preliminary data.</text>
</comment>
<evidence type="ECO:0000313" key="2">
    <source>
        <dbReference type="Proteomes" id="UP000176409"/>
    </source>
</evidence>
<evidence type="ECO:0000313" key="1">
    <source>
        <dbReference type="EMBL" id="OGG29007.1"/>
    </source>
</evidence>
<dbReference type="AlphaFoldDB" id="A0A1F6AXG0"/>
<reference evidence="1 2" key="1">
    <citation type="journal article" date="2016" name="Nat. Commun.">
        <title>Thousands of microbial genomes shed light on interconnected biogeochemical processes in an aquifer system.</title>
        <authorList>
            <person name="Anantharaman K."/>
            <person name="Brown C.T."/>
            <person name="Hug L.A."/>
            <person name="Sharon I."/>
            <person name="Castelle C.J."/>
            <person name="Probst A.J."/>
            <person name="Thomas B.C."/>
            <person name="Singh A."/>
            <person name="Wilkins M.J."/>
            <person name="Karaoz U."/>
            <person name="Brodie E.L."/>
            <person name="Williams K.H."/>
            <person name="Hubbard S.S."/>
            <person name="Banfield J.F."/>
        </authorList>
    </citation>
    <scope>NUCLEOTIDE SEQUENCE [LARGE SCALE GENOMIC DNA]</scope>
</reference>
<proteinExistence type="predicted"/>
<sequence length="143" mass="15808">MIPDILEIVNLSSSSVVVNISYAQGAAIVNGPCRVAIVDGQEEILVLHEKDYPTIGTRDERLLNAGFFAACYLGRSDRPTEQLGPAVGLGIYQVCMLDRCTQEEYKSLMAQFDNTFVVTGHYKWMLKSLYGYGIYGHPLNSVP</sequence>